<evidence type="ECO:0000259" key="8">
    <source>
        <dbReference type="Pfam" id="PF14767"/>
    </source>
</evidence>
<keyword evidence="5" id="KW-0539">Nucleus</keyword>
<feature type="compositionally biased region" description="Polar residues" evidence="6">
    <location>
        <begin position="28"/>
        <end position="40"/>
    </location>
</feature>
<keyword evidence="3" id="KW-0863">Zinc-finger</keyword>
<feature type="region of interest" description="Disordered" evidence="6">
    <location>
        <begin position="1"/>
        <end position="40"/>
    </location>
</feature>
<comment type="subcellular location">
    <subcellularLocation>
        <location evidence="1">Nucleus</location>
    </subcellularLocation>
</comment>
<feature type="compositionally biased region" description="Basic and acidic residues" evidence="6">
    <location>
        <begin position="1"/>
        <end position="17"/>
    </location>
</feature>
<dbReference type="EMBL" id="JAYWIO010000007">
    <property type="protein sequence ID" value="KAK7250429.1"/>
    <property type="molecule type" value="Genomic_DNA"/>
</dbReference>
<dbReference type="GO" id="GO:0005634">
    <property type="term" value="C:nucleus"/>
    <property type="evidence" value="ECO:0007669"/>
    <property type="project" value="UniProtKB-SubCell"/>
</dbReference>
<evidence type="ECO:0000256" key="6">
    <source>
        <dbReference type="SAM" id="MobiDB-lite"/>
    </source>
</evidence>
<comment type="caution">
    <text evidence="10">The sequence shown here is derived from an EMBL/GenBank/DDBJ whole genome shotgun (WGS) entry which is preliminary data.</text>
</comment>
<gene>
    <name evidence="10" type="ORF">RIF29_32865</name>
</gene>
<evidence type="ECO:0000256" key="3">
    <source>
        <dbReference type="ARBA" id="ARBA00022771"/>
    </source>
</evidence>
<keyword evidence="11" id="KW-1185">Reference proteome</keyword>
<dbReference type="PANTHER" id="PTHR31742:SF1">
    <property type="entry name" value="RPA-INTERACTING PROTEIN"/>
    <property type="match status" value="1"/>
</dbReference>
<proteinExistence type="predicted"/>
<name>A0AAN9E739_CROPI</name>
<dbReference type="Proteomes" id="UP001372338">
    <property type="component" value="Unassembled WGS sequence"/>
</dbReference>
<feature type="domain" description="RPA-interacting protein C-terminal" evidence="9">
    <location>
        <begin position="209"/>
        <end position="290"/>
    </location>
</feature>
<dbReference type="Pfam" id="PF14768">
    <property type="entry name" value="RPA_interact_C"/>
    <property type="match status" value="1"/>
</dbReference>
<evidence type="ECO:0000256" key="4">
    <source>
        <dbReference type="ARBA" id="ARBA00022833"/>
    </source>
</evidence>
<dbReference type="GO" id="GO:0006606">
    <property type="term" value="P:protein import into nucleus"/>
    <property type="evidence" value="ECO:0007669"/>
    <property type="project" value="TreeGrafter"/>
</dbReference>
<organism evidence="10 11">
    <name type="scientific">Crotalaria pallida</name>
    <name type="common">Smooth rattlebox</name>
    <name type="synonym">Crotalaria striata</name>
    <dbReference type="NCBI Taxonomy" id="3830"/>
    <lineage>
        <taxon>Eukaryota</taxon>
        <taxon>Viridiplantae</taxon>
        <taxon>Streptophyta</taxon>
        <taxon>Embryophyta</taxon>
        <taxon>Tracheophyta</taxon>
        <taxon>Spermatophyta</taxon>
        <taxon>Magnoliopsida</taxon>
        <taxon>eudicotyledons</taxon>
        <taxon>Gunneridae</taxon>
        <taxon>Pentapetalae</taxon>
        <taxon>rosids</taxon>
        <taxon>fabids</taxon>
        <taxon>Fabales</taxon>
        <taxon>Fabaceae</taxon>
        <taxon>Papilionoideae</taxon>
        <taxon>50 kb inversion clade</taxon>
        <taxon>genistoids sensu lato</taxon>
        <taxon>core genistoids</taxon>
        <taxon>Crotalarieae</taxon>
        <taxon>Crotalaria</taxon>
    </lineage>
</organism>
<feature type="compositionally biased region" description="Low complexity" evidence="6">
    <location>
        <begin position="18"/>
        <end position="27"/>
    </location>
</feature>
<dbReference type="PANTHER" id="PTHR31742">
    <property type="entry name" value="RPA-INTERACTING PROTEIN RPAIN"/>
    <property type="match status" value="1"/>
</dbReference>
<protein>
    <recommendedName>
        <fullName evidence="12">RPA-interacting protein</fullName>
    </recommendedName>
</protein>
<evidence type="ECO:0000313" key="10">
    <source>
        <dbReference type="EMBL" id="KAK7250429.1"/>
    </source>
</evidence>
<evidence type="ECO:0000259" key="9">
    <source>
        <dbReference type="Pfam" id="PF14768"/>
    </source>
</evidence>
<dbReference type="InterPro" id="IPR028158">
    <property type="entry name" value="RPA_interact_N_dom"/>
</dbReference>
<dbReference type="Pfam" id="PF14767">
    <property type="entry name" value="RPA_interact_M"/>
    <property type="match status" value="1"/>
</dbReference>
<keyword evidence="4" id="KW-0862">Zinc</keyword>
<evidence type="ECO:0000256" key="5">
    <source>
        <dbReference type="ARBA" id="ARBA00023242"/>
    </source>
</evidence>
<evidence type="ECO:0000313" key="11">
    <source>
        <dbReference type="Proteomes" id="UP001372338"/>
    </source>
</evidence>
<evidence type="ECO:0000259" key="7">
    <source>
        <dbReference type="Pfam" id="PF14766"/>
    </source>
</evidence>
<dbReference type="InterPro" id="IPR028155">
    <property type="entry name" value="RPA_interact_central"/>
</dbReference>
<dbReference type="AlphaFoldDB" id="A0AAN9E739"/>
<feature type="domain" description="RPA-interacting protein N-terminal" evidence="7">
    <location>
        <begin position="43"/>
        <end position="77"/>
    </location>
</feature>
<sequence length="292" mass="34263">MGMREMEEKEEGRDRVESLVSSSSLSSGKQQNNRSRASLKSESEFNNYESWKHKLRENCYKRVRQDRTHLLWKFRFPNSIPNQSQQDVVRCAFKDIVSDELNKIKQHSSVSSTLLYNSSADIFISDSHMDDDLLWDYNDGLHDTTTYEGGDCEDILLEMQKLFYDDLNSHPLINDLDSTWEGEVDEYLAQAVYQHMQLNADKVHREEIWCPICKQGELKEDRKLMYCTLCQLRLNKDNELNLDFLRDRLAEAHSEHLDRGCRLKPRFCIKTEFSLTALYISCEGCDTFEVVI</sequence>
<evidence type="ECO:0008006" key="12">
    <source>
        <dbReference type="Google" id="ProtNLM"/>
    </source>
</evidence>
<reference evidence="10 11" key="1">
    <citation type="submission" date="2024-01" db="EMBL/GenBank/DDBJ databases">
        <title>The genomes of 5 underutilized Papilionoideae crops provide insights into root nodulation and disease resistanc.</title>
        <authorList>
            <person name="Yuan L."/>
        </authorList>
    </citation>
    <scope>NUCLEOTIDE SEQUENCE [LARGE SCALE GENOMIC DNA]</scope>
    <source>
        <strain evidence="10">ZHUSHIDOU_FW_LH</strain>
        <tissue evidence="10">Leaf</tissue>
    </source>
</reference>
<dbReference type="InterPro" id="IPR028159">
    <property type="entry name" value="RPA_interact_C_dom"/>
</dbReference>
<feature type="domain" description="RPA-interacting protein central" evidence="8">
    <location>
        <begin position="92"/>
        <end position="192"/>
    </location>
</feature>
<dbReference type="InterPro" id="IPR028156">
    <property type="entry name" value="RIP"/>
</dbReference>
<evidence type="ECO:0000256" key="2">
    <source>
        <dbReference type="ARBA" id="ARBA00022723"/>
    </source>
</evidence>
<accession>A0AAN9E739</accession>
<keyword evidence="2" id="KW-0479">Metal-binding</keyword>
<evidence type="ECO:0000256" key="1">
    <source>
        <dbReference type="ARBA" id="ARBA00004123"/>
    </source>
</evidence>
<dbReference type="Pfam" id="PF14766">
    <property type="entry name" value="RPA_interact_N"/>
    <property type="match status" value="1"/>
</dbReference>
<dbReference type="GO" id="GO:0008270">
    <property type="term" value="F:zinc ion binding"/>
    <property type="evidence" value="ECO:0007669"/>
    <property type="project" value="UniProtKB-KW"/>
</dbReference>